<dbReference type="InterPro" id="IPR005288">
    <property type="entry name" value="NadB"/>
</dbReference>
<dbReference type="PANTHER" id="PTHR42716">
    <property type="entry name" value="L-ASPARTATE OXIDASE"/>
    <property type="match status" value="1"/>
</dbReference>
<dbReference type="GO" id="GO:0005737">
    <property type="term" value="C:cytoplasm"/>
    <property type="evidence" value="ECO:0007669"/>
    <property type="project" value="UniProtKB-SubCell"/>
</dbReference>
<keyword evidence="7 12" id="KW-0274">FAD</keyword>
<evidence type="ECO:0000313" key="16">
    <source>
        <dbReference type="Proteomes" id="UP000824139"/>
    </source>
</evidence>
<evidence type="ECO:0000259" key="13">
    <source>
        <dbReference type="Pfam" id="PF00890"/>
    </source>
</evidence>
<feature type="active site" description="Proton acceptor" evidence="11">
    <location>
        <position position="285"/>
    </location>
</feature>
<comment type="similarity">
    <text evidence="3 12">Belongs to the FAD-dependent oxidoreductase 2 family. NadB subfamily.</text>
</comment>
<evidence type="ECO:0000256" key="9">
    <source>
        <dbReference type="ARBA" id="ARBA00048305"/>
    </source>
</evidence>
<dbReference type="AlphaFoldDB" id="A0A9D1FV99"/>
<dbReference type="SUPFAM" id="SSF51905">
    <property type="entry name" value="FAD/NAD(P)-binding domain"/>
    <property type="match status" value="1"/>
</dbReference>
<evidence type="ECO:0000256" key="11">
    <source>
        <dbReference type="PIRSR" id="PIRSR000171-1"/>
    </source>
</evidence>
<evidence type="ECO:0000256" key="4">
    <source>
        <dbReference type="ARBA" id="ARBA00012173"/>
    </source>
</evidence>
<proteinExistence type="inferred from homology"/>
<reference evidence="15" key="2">
    <citation type="journal article" date="2021" name="PeerJ">
        <title>Extensive microbial diversity within the chicken gut microbiome revealed by metagenomics and culture.</title>
        <authorList>
            <person name="Gilroy R."/>
            <person name="Ravi A."/>
            <person name="Getino M."/>
            <person name="Pursley I."/>
            <person name="Horton D.L."/>
            <person name="Alikhan N.F."/>
            <person name="Baker D."/>
            <person name="Gharbi K."/>
            <person name="Hall N."/>
            <person name="Watson M."/>
            <person name="Adriaenssens E.M."/>
            <person name="Foster-Nyarko E."/>
            <person name="Jarju S."/>
            <person name="Secka A."/>
            <person name="Antonio M."/>
            <person name="Oren A."/>
            <person name="Chaudhuri R.R."/>
            <person name="La Ragione R."/>
            <person name="Hildebrand F."/>
            <person name="Pallen M.J."/>
        </authorList>
    </citation>
    <scope>NUCLEOTIDE SEQUENCE</scope>
    <source>
        <strain evidence="15">CHK152-2994</strain>
    </source>
</reference>
<comment type="catalytic activity">
    <reaction evidence="9">
        <text>L-aspartate + O2 = iminosuccinate + H2O2</text>
        <dbReference type="Rhea" id="RHEA:25876"/>
        <dbReference type="ChEBI" id="CHEBI:15379"/>
        <dbReference type="ChEBI" id="CHEBI:16240"/>
        <dbReference type="ChEBI" id="CHEBI:29991"/>
        <dbReference type="ChEBI" id="CHEBI:77875"/>
        <dbReference type="EC" id="1.4.3.16"/>
    </reaction>
    <physiologicalReaction direction="left-to-right" evidence="9">
        <dbReference type="Rhea" id="RHEA:25877"/>
    </physiologicalReaction>
</comment>
<name>A0A9D1FV99_9BACT</name>
<dbReference type="Pfam" id="PF02910">
    <property type="entry name" value="Succ_DH_flav_C"/>
    <property type="match status" value="1"/>
</dbReference>
<comment type="function">
    <text evidence="12">Catalyzes the oxidation of L-aspartate to iminoaspartate.</text>
</comment>
<dbReference type="PIRSF" id="PIRSF000171">
    <property type="entry name" value="SDHA_APRA_LASPO"/>
    <property type="match status" value="1"/>
</dbReference>
<dbReference type="SUPFAM" id="SSF56425">
    <property type="entry name" value="Succinate dehydrogenase/fumarate reductase flavoprotein, catalytic domain"/>
    <property type="match status" value="1"/>
</dbReference>
<dbReference type="InterPro" id="IPR015939">
    <property type="entry name" value="Fum_Rdtase/Succ_DH_flav-like_C"/>
</dbReference>
<feature type="domain" description="FAD-dependent oxidoreductase 2 FAD-binding" evidence="13">
    <location>
        <begin position="8"/>
        <end position="387"/>
    </location>
</feature>
<comment type="caution">
    <text evidence="15">The sequence shown here is derived from an EMBL/GenBank/DDBJ whole genome shotgun (WGS) entry which is preliminary data.</text>
</comment>
<comment type="cofactor">
    <cofactor evidence="1 12">
        <name>FAD</name>
        <dbReference type="ChEBI" id="CHEBI:57692"/>
    </cofactor>
</comment>
<dbReference type="EC" id="1.4.3.16" evidence="4 10"/>
<dbReference type="Pfam" id="PF00890">
    <property type="entry name" value="FAD_binding_2"/>
    <property type="match status" value="1"/>
</dbReference>
<dbReference type="EMBL" id="DVJO01000092">
    <property type="protein sequence ID" value="HIS82817.1"/>
    <property type="molecule type" value="Genomic_DNA"/>
</dbReference>
<evidence type="ECO:0000256" key="12">
    <source>
        <dbReference type="RuleBase" id="RU362049"/>
    </source>
</evidence>
<feature type="domain" description="Fumarate reductase/succinate dehydrogenase flavoprotein-like C-terminal" evidence="14">
    <location>
        <begin position="438"/>
        <end position="525"/>
    </location>
</feature>
<sequence length="553" mass="61568">MKYSKYSAVIIGSGISGLYAALKLEQQTKFADGILLITKSQLGESNSRYAQGGMVGVLKENKSDSTASHISDTVKAGAGLSELNTVRFISENSDKVIKDLLNFGVEFDRDENNNFTFTLEAAHSVRRVLHSGGDATGRKIEEALVKKISSNQNIDIYEETLAVELLVDETNECKGVIVFNNLTGEYEVIYSSAVILATGGIGQLYKYTTNHSGATGDGMALAFNAGAVMQDMEFVQFHPTALAIDGEENRFLISEAVRGEGAKLVDADGKEFMQKYHEKRELAPRDIVTRANYCEMQKNHSENVYLNATCINKEKLAKRFPTISKKCLEHGIDISKDFIPVAPAAHYMMGGIKTNIEGETSVRGLYAIGETASTGLHGGNRLASNSLLECVVCAYEVANYLKTLELQPPKQISGTIKDIIEKYSDEIYLEEIDVSEMRKNLQNIMWDGAGIYRSEETLKNAFEKIEQLKLDFHRTDKCLSKSEYEFKNMLTVAEMVITSAIKRKESRGAHFRTDFTQTNDMSFHSCLTRTSLEDSKAFLRNQNSEIVSYRQIR</sequence>
<evidence type="ECO:0000256" key="7">
    <source>
        <dbReference type="ARBA" id="ARBA00022827"/>
    </source>
</evidence>
<dbReference type="InterPro" id="IPR036188">
    <property type="entry name" value="FAD/NAD-bd_sf"/>
</dbReference>
<evidence type="ECO:0000256" key="6">
    <source>
        <dbReference type="ARBA" id="ARBA00022642"/>
    </source>
</evidence>
<dbReference type="InterPro" id="IPR027477">
    <property type="entry name" value="Succ_DH/fumarate_Rdtase_cat_sf"/>
</dbReference>
<keyword evidence="8 12" id="KW-0560">Oxidoreductase</keyword>
<evidence type="ECO:0000256" key="8">
    <source>
        <dbReference type="ARBA" id="ARBA00023002"/>
    </source>
</evidence>
<evidence type="ECO:0000256" key="2">
    <source>
        <dbReference type="ARBA" id="ARBA00004950"/>
    </source>
</evidence>
<comment type="pathway">
    <text evidence="2 12">Cofactor biosynthesis; NAD(+) biosynthesis; iminoaspartate from L-aspartate (oxidase route): step 1/1.</text>
</comment>
<evidence type="ECO:0000256" key="3">
    <source>
        <dbReference type="ARBA" id="ARBA00008562"/>
    </source>
</evidence>
<evidence type="ECO:0000256" key="10">
    <source>
        <dbReference type="NCBIfam" id="TIGR00551"/>
    </source>
</evidence>
<dbReference type="FunFam" id="3.90.700.10:FF:000002">
    <property type="entry name" value="L-aspartate oxidase"/>
    <property type="match status" value="1"/>
</dbReference>
<dbReference type="Gene3D" id="1.20.58.100">
    <property type="entry name" value="Fumarate reductase/succinate dehydrogenase flavoprotein-like, C-terminal domain"/>
    <property type="match status" value="1"/>
</dbReference>
<dbReference type="PANTHER" id="PTHR42716:SF2">
    <property type="entry name" value="L-ASPARTATE OXIDASE, CHLOROPLASTIC"/>
    <property type="match status" value="1"/>
</dbReference>
<comment type="subcellular location">
    <subcellularLocation>
        <location evidence="12">Cytoplasm</location>
    </subcellularLocation>
</comment>
<dbReference type="PRINTS" id="PR00368">
    <property type="entry name" value="FADPNR"/>
</dbReference>
<reference evidence="15" key="1">
    <citation type="submission" date="2020-10" db="EMBL/GenBank/DDBJ databases">
        <authorList>
            <person name="Gilroy R."/>
        </authorList>
    </citation>
    <scope>NUCLEOTIDE SEQUENCE</scope>
    <source>
        <strain evidence="15">CHK152-2994</strain>
    </source>
</reference>
<dbReference type="Gene3D" id="3.50.50.60">
    <property type="entry name" value="FAD/NAD(P)-binding domain"/>
    <property type="match status" value="1"/>
</dbReference>
<dbReference type="Proteomes" id="UP000824139">
    <property type="component" value="Unassembled WGS sequence"/>
</dbReference>
<dbReference type="GO" id="GO:0034628">
    <property type="term" value="P:'de novo' NAD+ biosynthetic process from L-aspartate"/>
    <property type="evidence" value="ECO:0007669"/>
    <property type="project" value="TreeGrafter"/>
</dbReference>
<evidence type="ECO:0000256" key="1">
    <source>
        <dbReference type="ARBA" id="ARBA00001974"/>
    </source>
</evidence>
<keyword evidence="5 12" id="KW-0285">Flavoprotein</keyword>
<dbReference type="InterPro" id="IPR037099">
    <property type="entry name" value="Fum_R/Succ_DH_flav-like_C_sf"/>
</dbReference>
<organism evidence="15 16">
    <name type="scientific">Candidatus Scatenecus faecavium</name>
    <dbReference type="NCBI Taxonomy" id="2840915"/>
    <lineage>
        <taxon>Bacteria</taxon>
        <taxon>Candidatus Scatenecus</taxon>
    </lineage>
</organism>
<evidence type="ECO:0000259" key="14">
    <source>
        <dbReference type="Pfam" id="PF02910"/>
    </source>
</evidence>
<dbReference type="SUPFAM" id="SSF46977">
    <property type="entry name" value="Succinate dehydrogenase/fumarate reductase flavoprotein C-terminal domain"/>
    <property type="match status" value="1"/>
</dbReference>
<dbReference type="NCBIfam" id="TIGR00551">
    <property type="entry name" value="nadB"/>
    <property type="match status" value="1"/>
</dbReference>
<dbReference type="GO" id="GO:0008734">
    <property type="term" value="F:L-aspartate oxidase activity"/>
    <property type="evidence" value="ECO:0007669"/>
    <property type="project" value="UniProtKB-UniRule"/>
</dbReference>
<protein>
    <recommendedName>
        <fullName evidence="4 10">L-aspartate oxidase</fullName>
        <ecNumber evidence="4 10">1.4.3.16</ecNumber>
    </recommendedName>
</protein>
<dbReference type="Gene3D" id="3.90.700.10">
    <property type="entry name" value="Succinate dehydrogenase/fumarate reductase flavoprotein, catalytic domain"/>
    <property type="match status" value="1"/>
</dbReference>
<dbReference type="InterPro" id="IPR003953">
    <property type="entry name" value="FAD-dep_OxRdtase_2_FAD-bd"/>
</dbReference>
<accession>A0A9D1FV99</accession>
<evidence type="ECO:0000313" key="15">
    <source>
        <dbReference type="EMBL" id="HIS82817.1"/>
    </source>
</evidence>
<evidence type="ECO:0000256" key="5">
    <source>
        <dbReference type="ARBA" id="ARBA00022630"/>
    </source>
</evidence>
<gene>
    <name evidence="15" type="primary">nadB</name>
    <name evidence="15" type="ORF">IAD41_04345</name>
</gene>
<keyword evidence="6 12" id="KW-0662">Pyridine nucleotide biosynthesis</keyword>